<dbReference type="Proteomes" id="UP000050996">
    <property type="component" value="Unassembled WGS sequence"/>
</dbReference>
<organism evidence="2 3">
    <name type="scientific">Cytobacillus solani</name>
    <dbReference type="NCBI Taxonomy" id="1637975"/>
    <lineage>
        <taxon>Bacteria</taxon>
        <taxon>Bacillati</taxon>
        <taxon>Bacillota</taxon>
        <taxon>Bacilli</taxon>
        <taxon>Bacillales</taxon>
        <taxon>Bacillaceae</taxon>
        <taxon>Cytobacillus</taxon>
    </lineage>
</organism>
<comment type="caution">
    <text evidence="2">The sequence shown here is derived from an EMBL/GenBank/DDBJ whole genome shotgun (WGS) entry which is preliminary data.</text>
</comment>
<keyword evidence="3" id="KW-1185">Reference proteome</keyword>
<dbReference type="EMBL" id="LJIX01000006">
    <property type="protein sequence ID" value="KQL17497.1"/>
    <property type="molecule type" value="Genomic_DNA"/>
</dbReference>
<protein>
    <submittedName>
        <fullName evidence="2">Uncharacterized protein</fullName>
    </submittedName>
</protein>
<dbReference type="PATRIC" id="fig|1637975.4.peg.44"/>
<evidence type="ECO:0000313" key="3">
    <source>
        <dbReference type="Proteomes" id="UP000050996"/>
    </source>
</evidence>
<name>A0A0Q3QI96_9BACI</name>
<feature type="transmembrane region" description="Helical" evidence="1">
    <location>
        <begin position="127"/>
        <end position="146"/>
    </location>
</feature>
<dbReference type="STRING" id="1637975.AN957_01820"/>
<accession>A0A0Q3QI96</accession>
<keyword evidence="1" id="KW-0812">Transmembrane</keyword>
<evidence type="ECO:0000256" key="1">
    <source>
        <dbReference type="SAM" id="Phobius"/>
    </source>
</evidence>
<keyword evidence="1" id="KW-0472">Membrane</keyword>
<proteinExistence type="predicted"/>
<dbReference type="RefSeq" id="WP_056681976.1">
    <property type="nucleotide sequence ID" value="NZ_CP041305.1"/>
</dbReference>
<evidence type="ECO:0000313" key="2">
    <source>
        <dbReference type="EMBL" id="KQL17497.1"/>
    </source>
</evidence>
<feature type="transmembrane region" description="Helical" evidence="1">
    <location>
        <begin position="65"/>
        <end position="82"/>
    </location>
</feature>
<feature type="transmembrane region" description="Helical" evidence="1">
    <location>
        <begin position="28"/>
        <end position="45"/>
    </location>
</feature>
<dbReference type="AlphaFoldDB" id="A0A0Q3QI96"/>
<feature type="transmembrane region" description="Helical" evidence="1">
    <location>
        <begin position="94"/>
        <end position="115"/>
    </location>
</feature>
<sequence length="152" mass="18312">MIGLILSVIAINTIVFFVKKNLTMNQMVHIWFFTISFQLTFDIFIDLKYHGYWYITKGIDWEAFPAYTILVPPVNILFLNWFPFKRSFMKKCLYLAIWVGVILLYESIVQLPPPWGYFEYGWWRLEYSAVFDPILLLILIGYYKWIQVIEKK</sequence>
<gene>
    <name evidence="2" type="ORF">AN957_01820</name>
</gene>
<keyword evidence="1" id="KW-1133">Transmembrane helix</keyword>
<reference evidence="2 3" key="1">
    <citation type="submission" date="2015-09" db="EMBL/GenBank/DDBJ databases">
        <title>Genome sequencing project for genomic taxonomy and phylogenomics of Bacillus-like bacteria.</title>
        <authorList>
            <person name="Liu B."/>
            <person name="Wang J."/>
            <person name="Zhu Y."/>
            <person name="Liu G."/>
            <person name="Chen Q."/>
            <person name="Chen Z."/>
            <person name="Lan J."/>
            <person name="Che J."/>
            <person name="Ge C."/>
            <person name="Shi H."/>
            <person name="Pan Z."/>
            <person name="Liu X."/>
        </authorList>
    </citation>
    <scope>NUCLEOTIDE SEQUENCE [LARGE SCALE GENOMIC DNA]</scope>
    <source>
        <strain evidence="2 3">FJAT-18043</strain>
    </source>
</reference>